<keyword evidence="2" id="KW-1185">Reference proteome</keyword>
<comment type="caution">
    <text evidence="1">The sequence shown here is derived from an EMBL/GenBank/DDBJ whole genome shotgun (WGS) entry which is preliminary data.</text>
</comment>
<accession>A0ABQ5BNL0</accession>
<proteinExistence type="predicted"/>
<evidence type="ECO:0000313" key="1">
    <source>
        <dbReference type="EMBL" id="GJT15387.1"/>
    </source>
</evidence>
<reference evidence="1" key="2">
    <citation type="submission" date="2022-01" db="EMBL/GenBank/DDBJ databases">
        <authorList>
            <person name="Yamashiro T."/>
            <person name="Shiraishi A."/>
            <person name="Satake H."/>
            <person name="Nakayama K."/>
        </authorList>
    </citation>
    <scope>NUCLEOTIDE SEQUENCE</scope>
</reference>
<name>A0ABQ5BNL0_9ASTR</name>
<gene>
    <name evidence="1" type="ORF">Tco_0874093</name>
</gene>
<organism evidence="1 2">
    <name type="scientific">Tanacetum coccineum</name>
    <dbReference type="NCBI Taxonomy" id="301880"/>
    <lineage>
        <taxon>Eukaryota</taxon>
        <taxon>Viridiplantae</taxon>
        <taxon>Streptophyta</taxon>
        <taxon>Embryophyta</taxon>
        <taxon>Tracheophyta</taxon>
        <taxon>Spermatophyta</taxon>
        <taxon>Magnoliopsida</taxon>
        <taxon>eudicotyledons</taxon>
        <taxon>Gunneridae</taxon>
        <taxon>Pentapetalae</taxon>
        <taxon>asterids</taxon>
        <taxon>campanulids</taxon>
        <taxon>Asterales</taxon>
        <taxon>Asteraceae</taxon>
        <taxon>Asteroideae</taxon>
        <taxon>Anthemideae</taxon>
        <taxon>Anthemidinae</taxon>
        <taxon>Tanacetum</taxon>
    </lineage>
</organism>
<dbReference type="EMBL" id="BQNB010013392">
    <property type="protein sequence ID" value="GJT15387.1"/>
    <property type="molecule type" value="Genomic_DNA"/>
</dbReference>
<reference evidence="1" key="1">
    <citation type="journal article" date="2022" name="Int. J. Mol. Sci.">
        <title>Draft Genome of Tanacetum Coccineum: Genomic Comparison of Closely Related Tanacetum-Family Plants.</title>
        <authorList>
            <person name="Yamashiro T."/>
            <person name="Shiraishi A."/>
            <person name="Nakayama K."/>
            <person name="Satake H."/>
        </authorList>
    </citation>
    <scope>NUCLEOTIDE SEQUENCE</scope>
</reference>
<protein>
    <submittedName>
        <fullName evidence="1">Uncharacterized protein</fullName>
    </submittedName>
</protein>
<sequence length="119" mass="13493">MGWVVCSDAVLESRDTVLIIVVTASRCICDAVSSHCREILEPCWCRHVLEDTKFLVSGIATTTSTQHEWYSRFDKHIVVASDDGRDDVYKRYSQFHDHGYDLGGDILGIVVDFPNMVRI</sequence>
<dbReference type="Proteomes" id="UP001151760">
    <property type="component" value="Unassembled WGS sequence"/>
</dbReference>
<evidence type="ECO:0000313" key="2">
    <source>
        <dbReference type="Proteomes" id="UP001151760"/>
    </source>
</evidence>